<dbReference type="InterPro" id="IPR043128">
    <property type="entry name" value="Rev_trsase/Diguanyl_cyclase"/>
</dbReference>
<gene>
    <name evidence="3" type="ORF">N0D28_13420</name>
</gene>
<evidence type="ECO:0000313" key="3">
    <source>
        <dbReference type="EMBL" id="UWX63718.1"/>
    </source>
</evidence>
<dbReference type="RefSeq" id="WP_260559998.1">
    <property type="nucleotide sequence ID" value="NZ_BAABEC010000074.1"/>
</dbReference>
<accession>A0ABY5YFZ1</accession>
<dbReference type="Proteomes" id="UP001060261">
    <property type="component" value="Chromosome"/>
</dbReference>
<reference evidence="3" key="1">
    <citation type="submission" date="2022-09" db="EMBL/GenBank/DDBJ databases">
        <title>genome sequence of Deinococcus rubellus.</title>
        <authorList>
            <person name="Srinivasan S."/>
        </authorList>
    </citation>
    <scope>NUCLEOTIDE SEQUENCE</scope>
    <source>
        <strain evidence="3">Ant6</strain>
    </source>
</reference>
<feature type="transmembrane region" description="Helical" evidence="1">
    <location>
        <begin position="32"/>
        <end position="53"/>
    </location>
</feature>
<protein>
    <submittedName>
        <fullName evidence="3">GGDEF domain-containing protein</fullName>
    </submittedName>
</protein>
<evidence type="ECO:0000259" key="2">
    <source>
        <dbReference type="PROSITE" id="PS50887"/>
    </source>
</evidence>
<dbReference type="EMBL" id="CP104213">
    <property type="protein sequence ID" value="UWX63718.1"/>
    <property type="molecule type" value="Genomic_DNA"/>
</dbReference>
<dbReference type="CDD" id="cd01949">
    <property type="entry name" value="GGDEF"/>
    <property type="match status" value="1"/>
</dbReference>
<feature type="transmembrane region" description="Helical" evidence="1">
    <location>
        <begin position="59"/>
        <end position="79"/>
    </location>
</feature>
<dbReference type="SMART" id="SM00267">
    <property type="entry name" value="GGDEF"/>
    <property type="match status" value="1"/>
</dbReference>
<dbReference type="InterPro" id="IPR029787">
    <property type="entry name" value="Nucleotide_cyclase"/>
</dbReference>
<keyword evidence="1" id="KW-0812">Transmembrane</keyword>
<sequence>MPTPEQRRPSELTVQARRSRLAPTSTDLRRRVYLWAIALGVGVIVIVLSTQLRSPSPDYVQVGMVLAQLPLCIWATWWLLRGKPLVVAERVVFAVNALITLFQLLLTLTNDSAQVVWLASSAYWLLTTLAILAFLIFENRQALLFSAGMYLLGVLAPWAALLWKGQAFSSFANLLRVQLSCGVVLVLLSVLAWYRERFAAERGERLSMEQLANTDMLTGLPNRRALYSEIEWLISEARTGVGGCLILLDIDHFKRINDAFGHNVGDEVLIRLSELLRTHLKDEGTVGRWGGEEFLITLPGLSPELVEQLAEQLRRKLEEQIFSHGQGVTASFGLTCCAAGDDLQSCTTRADRALYAAKKAGRNRVVSLPSDAALDEDMQAPPVLDTLPVRS</sequence>
<feature type="domain" description="GGDEF" evidence="2">
    <location>
        <begin position="241"/>
        <end position="370"/>
    </location>
</feature>
<dbReference type="PANTHER" id="PTHR45138">
    <property type="entry name" value="REGULATORY COMPONENTS OF SENSORY TRANSDUCTION SYSTEM"/>
    <property type="match status" value="1"/>
</dbReference>
<feature type="transmembrane region" description="Helical" evidence="1">
    <location>
        <begin position="115"/>
        <end position="136"/>
    </location>
</feature>
<feature type="transmembrane region" description="Helical" evidence="1">
    <location>
        <begin position="91"/>
        <end position="109"/>
    </location>
</feature>
<evidence type="ECO:0000313" key="4">
    <source>
        <dbReference type="Proteomes" id="UP001060261"/>
    </source>
</evidence>
<dbReference type="PANTHER" id="PTHR45138:SF9">
    <property type="entry name" value="DIGUANYLATE CYCLASE DGCM-RELATED"/>
    <property type="match status" value="1"/>
</dbReference>
<dbReference type="InterPro" id="IPR000160">
    <property type="entry name" value="GGDEF_dom"/>
</dbReference>
<organism evidence="3 4">
    <name type="scientific">Deinococcus rubellus</name>
    <dbReference type="NCBI Taxonomy" id="1889240"/>
    <lineage>
        <taxon>Bacteria</taxon>
        <taxon>Thermotogati</taxon>
        <taxon>Deinococcota</taxon>
        <taxon>Deinococci</taxon>
        <taxon>Deinococcales</taxon>
        <taxon>Deinococcaceae</taxon>
        <taxon>Deinococcus</taxon>
    </lineage>
</organism>
<proteinExistence type="predicted"/>
<dbReference type="Gene3D" id="3.30.70.270">
    <property type="match status" value="1"/>
</dbReference>
<keyword evidence="1" id="KW-1133">Transmembrane helix</keyword>
<keyword evidence="1" id="KW-0472">Membrane</keyword>
<dbReference type="SUPFAM" id="SSF55073">
    <property type="entry name" value="Nucleotide cyclase"/>
    <property type="match status" value="1"/>
</dbReference>
<dbReference type="InterPro" id="IPR050469">
    <property type="entry name" value="Diguanylate_Cyclase"/>
</dbReference>
<dbReference type="PROSITE" id="PS50887">
    <property type="entry name" value="GGDEF"/>
    <property type="match status" value="1"/>
</dbReference>
<evidence type="ECO:0000256" key="1">
    <source>
        <dbReference type="SAM" id="Phobius"/>
    </source>
</evidence>
<feature type="transmembrane region" description="Helical" evidence="1">
    <location>
        <begin position="143"/>
        <end position="163"/>
    </location>
</feature>
<feature type="transmembrane region" description="Helical" evidence="1">
    <location>
        <begin position="175"/>
        <end position="194"/>
    </location>
</feature>
<keyword evidence="4" id="KW-1185">Reference proteome</keyword>
<dbReference type="Pfam" id="PF00990">
    <property type="entry name" value="GGDEF"/>
    <property type="match status" value="1"/>
</dbReference>
<dbReference type="NCBIfam" id="TIGR00254">
    <property type="entry name" value="GGDEF"/>
    <property type="match status" value="1"/>
</dbReference>
<name>A0ABY5YFZ1_9DEIO</name>